<feature type="compositionally biased region" description="Polar residues" evidence="1">
    <location>
        <begin position="117"/>
        <end position="127"/>
    </location>
</feature>
<name>A0A1Y6HTJ1_9XANT</name>
<feature type="transmembrane region" description="Helical" evidence="2">
    <location>
        <begin position="75"/>
        <end position="99"/>
    </location>
</feature>
<evidence type="ECO:0000313" key="3">
    <source>
        <dbReference type="EMBL" id="SMR01155.1"/>
    </source>
</evidence>
<evidence type="ECO:0000313" key="6">
    <source>
        <dbReference type="Proteomes" id="UP000195953"/>
    </source>
</evidence>
<dbReference type="EMBL" id="LT853882">
    <property type="protein sequence ID" value="SMR01155.1"/>
    <property type="molecule type" value="Genomic_DNA"/>
</dbReference>
<keyword evidence="2" id="KW-0472">Membrane</keyword>
<reference evidence="4 6" key="2">
    <citation type="submission" date="2017-05" db="EMBL/GenBank/DDBJ databases">
        <authorList>
            <person name="Song R."/>
            <person name="Chenine A.L."/>
            <person name="Ruprecht R.M."/>
        </authorList>
    </citation>
    <scope>NUCLEOTIDE SEQUENCE [LARGE SCALE GENOMIC DNA]</scope>
    <source>
        <strain evidence="4">PD5205</strain>
    </source>
</reference>
<dbReference type="EMBL" id="LT853885">
    <property type="protein sequence ID" value="SMR05192.1"/>
    <property type="molecule type" value="Genomic_DNA"/>
</dbReference>
<evidence type="ECO:0000313" key="5">
    <source>
        <dbReference type="Proteomes" id="UP000195877"/>
    </source>
</evidence>
<evidence type="ECO:0000256" key="1">
    <source>
        <dbReference type="SAM" id="MobiDB-lite"/>
    </source>
</evidence>
<protein>
    <submittedName>
        <fullName evidence="4">Uncharacterized protein</fullName>
    </submittedName>
</protein>
<dbReference type="AlphaFoldDB" id="A0A1Y6HTJ1"/>
<keyword evidence="2" id="KW-1133">Transmembrane helix</keyword>
<keyword evidence="5" id="KW-1185">Reference proteome</keyword>
<accession>A0A1Y6HTJ1</accession>
<evidence type="ECO:0000313" key="4">
    <source>
        <dbReference type="EMBL" id="SMR05192.1"/>
    </source>
</evidence>
<reference evidence="3 5" key="1">
    <citation type="submission" date="2017-05" db="EMBL/GenBank/DDBJ databases">
        <authorList>
            <person name="Blom J."/>
        </authorList>
    </citation>
    <scope>NUCLEOTIDE SEQUENCE [LARGE SCALE GENOMIC DNA]</scope>
    <source>
        <strain evidence="3">PD885</strain>
    </source>
</reference>
<feature type="region of interest" description="Disordered" evidence="1">
    <location>
        <begin position="11"/>
        <end position="33"/>
    </location>
</feature>
<keyword evidence="2" id="KW-0812">Transmembrane</keyword>
<dbReference type="Proteomes" id="UP000195877">
    <property type="component" value="Chromosome 1"/>
</dbReference>
<gene>
    <name evidence="4" type="ORF">PD5205_03920</name>
    <name evidence="3" type="ORF">PD885_03941</name>
</gene>
<organism evidence="4 6">
    <name type="scientific">Xanthomonas fragariae</name>
    <dbReference type="NCBI Taxonomy" id="48664"/>
    <lineage>
        <taxon>Bacteria</taxon>
        <taxon>Pseudomonadati</taxon>
        <taxon>Pseudomonadota</taxon>
        <taxon>Gammaproteobacteria</taxon>
        <taxon>Lysobacterales</taxon>
        <taxon>Lysobacteraceae</taxon>
        <taxon>Xanthomonas</taxon>
    </lineage>
</organism>
<sequence>MVPTDRRAWLARGPVRPGDPDRQTAAREAVQPDQRQRCMRFVDATFAADHGSLSRLRTSPRGRTRIMATLNLWEWVLLAVAVFAIVLPACLATAMIWFGPRHDAPRRARIRRVADGSPSTPTLSLLTGISGDGS</sequence>
<dbReference type="Proteomes" id="UP000195953">
    <property type="component" value="Chromosome 1"/>
</dbReference>
<evidence type="ECO:0000256" key="2">
    <source>
        <dbReference type="SAM" id="Phobius"/>
    </source>
</evidence>
<proteinExistence type="predicted"/>
<feature type="region of interest" description="Disordered" evidence="1">
    <location>
        <begin position="114"/>
        <end position="134"/>
    </location>
</feature>